<protein>
    <submittedName>
        <fullName evidence="1">Uncharacterized protein</fullName>
    </submittedName>
</protein>
<sequence length="161" mass="17613">MTAAVLVNAAGPASATTSIWIGRAFPDAEGDYSWWVVAEITYVCEPGQANALWVEVESERFTSPEGQPARMKDEGLGQVTCDGESRQTKVRVPLGFDYGEGPNLADAHDGDGNELMTYYYDDRAVEITAAFAYLPPDAEDMSQVEIHKDTAENRTVTLNEE</sequence>
<accession>A0ABV2WIE8</accession>
<evidence type="ECO:0000313" key="1">
    <source>
        <dbReference type="EMBL" id="MEU1950662.1"/>
    </source>
</evidence>
<name>A0ABV2WIE8_9NOCA</name>
<evidence type="ECO:0000313" key="2">
    <source>
        <dbReference type="Proteomes" id="UP001550628"/>
    </source>
</evidence>
<proteinExistence type="predicted"/>
<reference evidence="1 2" key="1">
    <citation type="submission" date="2024-06" db="EMBL/GenBank/DDBJ databases">
        <title>The Natural Products Discovery Center: Release of the First 8490 Sequenced Strains for Exploring Actinobacteria Biosynthetic Diversity.</title>
        <authorList>
            <person name="Kalkreuter E."/>
            <person name="Kautsar S.A."/>
            <person name="Yang D."/>
            <person name="Bader C.D."/>
            <person name="Teijaro C.N."/>
            <person name="Fluegel L."/>
            <person name="Davis C.M."/>
            <person name="Simpson J.R."/>
            <person name="Lauterbach L."/>
            <person name="Steele A.D."/>
            <person name="Gui C."/>
            <person name="Meng S."/>
            <person name="Li G."/>
            <person name="Viehrig K."/>
            <person name="Ye F."/>
            <person name="Su P."/>
            <person name="Kiefer A.F."/>
            <person name="Nichols A."/>
            <person name="Cepeda A.J."/>
            <person name="Yan W."/>
            <person name="Fan B."/>
            <person name="Jiang Y."/>
            <person name="Adhikari A."/>
            <person name="Zheng C.-J."/>
            <person name="Schuster L."/>
            <person name="Cowan T.M."/>
            <person name="Smanski M.J."/>
            <person name="Chevrette M.G."/>
            <person name="De Carvalho L.P.S."/>
            <person name="Shen B."/>
        </authorList>
    </citation>
    <scope>NUCLEOTIDE SEQUENCE [LARGE SCALE GENOMIC DNA]</scope>
    <source>
        <strain evidence="1 2">NPDC019708</strain>
    </source>
</reference>
<keyword evidence="2" id="KW-1185">Reference proteome</keyword>
<dbReference type="EMBL" id="JBEYBF010000001">
    <property type="protein sequence ID" value="MEU1950662.1"/>
    <property type="molecule type" value="Genomic_DNA"/>
</dbReference>
<dbReference type="RefSeq" id="WP_356954350.1">
    <property type="nucleotide sequence ID" value="NZ_JBEYBD010000002.1"/>
</dbReference>
<organism evidence="1 2">
    <name type="scientific">Nocardia rhamnosiphila</name>
    <dbReference type="NCBI Taxonomy" id="426716"/>
    <lineage>
        <taxon>Bacteria</taxon>
        <taxon>Bacillati</taxon>
        <taxon>Actinomycetota</taxon>
        <taxon>Actinomycetes</taxon>
        <taxon>Mycobacteriales</taxon>
        <taxon>Nocardiaceae</taxon>
        <taxon>Nocardia</taxon>
    </lineage>
</organism>
<dbReference type="Proteomes" id="UP001550628">
    <property type="component" value="Unassembled WGS sequence"/>
</dbReference>
<gene>
    <name evidence="1" type="ORF">ABZ510_02270</name>
</gene>
<comment type="caution">
    <text evidence="1">The sequence shown here is derived from an EMBL/GenBank/DDBJ whole genome shotgun (WGS) entry which is preliminary data.</text>
</comment>